<evidence type="ECO:0000256" key="3">
    <source>
        <dbReference type="ARBA" id="ARBA00022730"/>
    </source>
</evidence>
<dbReference type="PANTHER" id="PTHR38101">
    <property type="entry name" value="UPF0307 PROTEIN YJGA"/>
    <property type="match status" value="1"/>
</dbReference>
<keyword evidence="2 5" id="KW-0690">Ribosome biogenesis</keyword>
<gene>
    <name evidence="5" type="primary">darP</name>
    <name evidence="6" type="ORF">ENJ98_01100</name>
</gene>
<dbReference type="Pfam" id="PF04751">
    <property type="entry name" value="DarP"/>
    <property type="match status" value="1"/>
</dbReference>
<keyword evidence="4 5" id="KW-0694">RNA-binding</keyword>
<reference evidence="6" key="1">
    <citation type="journal article" date="2020" name="mSystems">
        <title>Genome- and Community-Level Interaction Insights into Carbon Utilization and Element Cycling Functions of Hydrothermarchaeota in Hydrothermal Sediment.</title>
        <authorList>
            <person name="Zhou Z."/>
            <person name="Liu Y."/>
            <person name="Xu W."/>
            <person name="Pan J."/>
            <person name="Luo Z.H."/>
            <person name="Li M."/>
        </authorList>
    </citation>
    <scope>NUCLEOTIDE SEQUENCE [LARGE SCALE GENOMIC DNA]</scope>
    <source>
        <strain evidence="6">HyVt-535</strain>
    </source>
</reference>
<evidence type="ECO:0000256" key="5">
    <source>
        <dbReference type="HAMAP-Rule" id="MF_00765"/>
    </source>
</evidence>
<proteinExistence type="inferred from homology"/>
<dbReference type="Gene3D" id="1.10.60.30">
    <property type="entry name" value="PSPTO4464-like domains"/>
    <property type="match status" value="2"/>
</dbReference>
<dbReference type="PIRSF" id="PIRSF016183">
    <property type="entry name" value="UCP016183"/>
    <property type="match status" value="1"/>
</dbReference>
<organism evidence="6">
    <name type="scientific">Thiolapillus brandeum</name>
    <dbReference type="NCBI Taxonomy" id="1076588"/>
    <lineage>
        <taxon>Bacteria</taxon>
        <taxon>Pseudomonadati</taxon>
        <taxon>Pseudomonadota</taxon>
        <taxon>Gammaproteobacteria</taxon>
        <taxon>Chromatiales</taxon>
        <taxon>Sedimenticolaceae</taxon>
        <taxon>Thiolapillus</taxon>
    </lineage>
</organism>
<evidence type="ECO:0000256" key="4">
    <source>
        <dbReference type="ARBA" id="ARBA00022884"/>
    </source>
</evidence>
<dbReference type="HAMAP" id="MF_00765">
    <property type="entry name" value="DarP"/>
    <property type="match status" value="1"/>
</dbReference>
<evidence type="ECO:0000256" key="1">
    <source>
        <dbReference type="ARBA" id="ARBA00022490"/>
    </source>
</evidence>
<dbReference type="EMBL" id="DROM01000071">
    <property type="protein sequence ID" value="HHH12812.1"/>
    <property type="molecule type" value="Genomic_DNA"/>
</dbReference>
<dbReference type="AlphaFoldDB" id="A0A7C5IXU0"/>
<sequence length="177" mass="20098">MKEVDEEGFAIRPNKSAQKREMAGIRKLVEALVECSEGEWARMGLEAKLQEGLRLARGMKASGARNRQIKFLVRQLQQNGLEAARAWMENRDRIQAEENRRFHLLEQWRDRLVEEGDAALGDFLDAHPHTDRQQLRALVRAARKERESGKSAGAGRKLFRFLRESSADAAGSATLSE</sequence>
<dbReference type="InterPro" id="IPR023153">
    <property type="entry name" value="DarP_sf"/>
</dbReference>
<dbReference type="GO" id="GO:1902626">
    <property type="term" value="P:assembly of large subunit precursor of preribosome"/>
    <property type="evidence" value="ECO:0007669"/>
    <property type="project" value="UniProtKB-UniRule"/>
</dbReference>
<protein>
    <recommendedName>
        <fullName evidence="5">Dual-action ribosomal maturation protein DarP</fullName>
    </recommendedName>
    <alternativeName>
        <fullName evidence="5">Large ribosomal subunit assembly factor DarP</fullName>
    </alternativeName>
</protein>
<dbReference type="CDD" id="cd16331">
    <property type="entry name" value="YjgA-like"/>
    <property type="match status" value="1"/>
</dbReference>
<evidence type="ECO:0000313" key="6">
    <source>
        <dbReference type="EMBL" id="HHH12812.1"/>
    </source>
</evidence>
<comment type="caution">
    <text evidence="6">The sequence shown here is derived from an EMBL/GenBank/DDBJ whole genome shotgun (WGS) entry which is preliminary data.</text>
</comment>
<dbReference type="GO" id="GO:0019843">
    <property type="term" value="F:rRNA binding"/>
    <property type="evidence" value="ECO:0007669"/>
    <property type="project" value="UniProtKB-UniRule"/>
</dbReference>
<name>A0A7C5IXU0_9GAMM</name>
<dbReference type="SUPFAM" id="SSF158710">
    <property type="entry name" value="PSPTO4464-like"/>
    <property type="match status" value="1"/>
</dbReference>
<evidence type="ECO:0000256" key="2">
    <source>
        <dbReference type="ARBA" id="ARBA00022517"/>
    </source>
</evidence>
<dbReference type="NCBIfam" id="NF003593">
    <property type="entry name" value="PRK05255.1-1"/>
    <property type="match status" value="1"/>
</dbReference>
<accession>A0A7C5IXU0</accession>
<keyword evidence="1 5" id="KW-0963">Cytoplasm</keyword>
<dbReference type="Proteomes" id="UP000886100">
    <property type="component" value="Unassembled WGS sequence"/>
</dbReference>
<dbReference type="PANTHER" id="PTHR38101:SF1">
    <property type="entry name" value="UPF0307 PROTEIN YJGA"/>
    <property type="match status" value="1"/>
</dbReference>
<comment type="function">
    <text evidence="5">Member of a network of 50S ribosomal subunit biogenesis factors which assembles along the 30S-50S interface, preventing incorrect 23S rRNA structures from forming. Promotes peptidyl transferase center (PTC) maturation.</text>
</comment>
<comment type="subcellular location">
    <subcellularLocation>
        <location evidence="5">Cytoplasm</location>
    </subcellularLocation>
    <text evidence="5">Associates with late stage pre-50S ribosomal subunits.</text>
</comment>
<dbReference type="InterPro" id="IPR006839">
    <property type="entry name" value="DarP"/>
</dbReference>
<dbReference type="GO" id="GO:0005829">
    <property type="term" value="C:cytosol"/>
    <property type="evidence" value="ECO:0007669"/>
    <property type="project" value="TreeGrafter"/>
</dbReference>
<keyword evidence="3 5" id="KW-0699">rRNA-binding</keyword>
<comment type="similarity">
    <text evidence="5">Belongs to the DarP family.</text>
</comment>
<dbReference type="GO" id="GO:0043022">
    <property type="term" value="F:ribosome binding"/>
    <property type="evidence" value="ECO:0007669"/>
    <property type="project" value="UniProtKB-UniRule"/>
</dbReference>